<evidence type="ECO:0000256" key="2">
    <source>
        <dbReference type="ARBA" id="ARBA00022448"/>
    </source>
</evidence>
<dbReference type="InterPro" id="IPR005821">
    <property type="entry name" value="Ion_trans_dom"/>
</dbReference>
<name>A0A815BFW6_9BILA</name>
<feature type="transmembrane region" description="Helical" evidence="8">
    <location>
        <begin position="775"/>
        <end position="798"/>
    </location>
</feature>
<feature type="transmembrane region" description="Helical" evidence="8">
    <location>
        <begin position="1065"/>
        <end position="1083"/>
    </location>
</feature>
<feature type="domain" description="TRPM-like" evidence="11">
    <location>
        <begin position="496"/>
        <end position="646"/>
    </location>
</feature>
<organism evidence="12 14">
    <name type="scientific">Rotaria sordida</name>
    <dbReference type="NCBI Taxonomy" id="392033"/>
    <lineage>
        <taxon>Eukaryota</taxon>
        <taxon>Metazoa</taxon>
        <taxon>Spiralia</taxon>
        <taxon>Gnathifera</taxon>
        <taxon>Rotifera</taxon>
        <taxon>Eurotatoria</taxon>
        <taxon>Bdelloidea</taxon>
        <taxon>Philodinida</taxon>
        <taxon>Philodinidae</taxon>
        <taxon>Rotaria</taxon>
    </lineage>
</organism>
<feature type="transmembrane region" description="Helical" evidence="8">
    <location>
        <begin position="876"/>
        <end position="895"/>
    </location>
</feature>
<dbReference type="Pfam" id="PF00520">
    <property type="entry name" value="Ion_trans"/>
    <property type="match status" value="1"/>
</dbReference>
<dbReference type="Proteomes" id="UP000663870">
    <property type="component" value="Unassembled WGS sequence"/>
</dbReference>
<sequence length="1193" mass="139365">MTCSNSNDDYLCNIQSPFSTNIISDDSDYLFSRVDVKSYGTITFPQNNCNQANFIRISPDVCPTQVKELFIEQNYDTRPSLVISIMGSAKESSLRSKLFRIFREGLLQIAQTTNVWIITAGLNSRVTRFFGEIIRTNSDPSRPIYLVGIASWGCISNVSQFDGHDRNVSYSKLKSNEKETTPLEPNHTHFIFIDDETKYKHGCAIKFRARFERAILGEGFSLQTITNNNQKKNKSIRSYSQSKQSDNMPVIVVVIEGCADAIKKVYQSVVKDRIPVVLVEGTGGCCDLFAKCYHLYNEYKSKMESCAQTNEDSSSLIEQNEQIKNKIREALHIVNHEMAETSCTNAPDEGLDFFELIYECVEIRNIYLNFIDFKVHDLSGEDVNFSILQALLKVTSENNSCKAKLEEKREQLNLAYEWKQIDIVKNSIMKDERDWKRIELNDLFFKALIENQANFVELILDHDFSLHDLFENNNQLLDLYKAENIYFKNEFDSPLRSIYREIIQPFIDNHSLIDTIFDRDNLTTNSKNDSSSIISEIDIVKELFLWSVVTGRHELALLFWTHGRNKICAAFIAILIYKSKAKKERNLKYNQWIDQLEYFAVEILEKFYSANPLKCKQAIIRAVPEFDNVTWLQLAVLAESKSFIAKNGVQAVLKDIWYGRIDHHVGNLSIIFSSFILWYSVFLPYYDENNTYNQPDNFQDRSDIFHFRRSRSKPAIDKVCTVSDATCSRLMDDGFDEETKCVTVTNAGCWKRIKIGINQYINNVSMFLHAPFVKYLYSLYSHVIFLILFSYVILYAYFPRYEFQSDRCFPNKEENNNNSSSKSNLRSHYGPSTSELILVLWVFTLFCEEIRQIRANKVHSLYKKIKVYLSIFWNKLDALAIILFILGCILRFLPINQCFCYARIVLAIDLSIWYIRTLDIFSAIKRLGPKLVMIGEMIHDLKFFMLMLIVFILSFGVPAYSLLDDAEKYSWHLPRYIINFAYWQIFGELQEIDQIEKNYELSGYVIFFLLVAYMTVANILLINLLIAMFSNTFDRLHLDTNCIWKFQQYSLVCYELKRPLLPPPLIIISHIWRIIIYIFSHIIKIKWFYMKYTEEKNQAKKININKILTKQIEEIEDALGHEIYFYSLKNNQEQIDSNEERIYSLQEISSNKIKTLENQIQIIQNQQSNMFQYLESLMNGIKKIGRNDIEMSK</sequence>
<accession>A0A815BFW6</accession>
<feature type="domain" description="Ion transport" evidence="9">
    <location>
        <begin position="782"/>
        <end position="1038"/>
    </location>
</feature>
<evidence type="ECO:0000256" key="5">
    <source>
        <dbReference type="ARBA" id="ARBA00023065"/>
    </source>
</evidence>
<evidence type="ECO:0000256" key="6">
    <source>
        <dbReference type="ARBA" id="ARBA00023136"/>
    </source>
</evidence>
<keyword evidence="3 8" id="KW-0812">Transmembrane</keyword>
<feature type="transmembrane region" description="Helical" evidence="8">
    <location>
        <begin position="1001"/>
        <end position="1029"/>
    </location>
</feature>
<dbReference type="EMBL" id="CAJNOH010002063">
    <property type="protein sequence ID" value="CAF1270074.1"/>
    <property type="molecule type" value="Genomic_DNA"/>
</dbReference>
<proteinExistence type="predicted"/>
<evidence type="ECO:0000313" key="13">
    <source>
        <dbReference type="EMBL" id="CAF1549487.1"/>
    </source>
</evidence>
<reference evidence="12" key="1">
    <citation type="submission" date="2021-02" db="EMBL/GenBank/DDBJ databases">
        <authorList>
            <person name="Nowell W R."/>
        </authorList>
    </citation>
    <scope>NUCLEOTIDE SEQUENCE</scope>
</reference>
<dbReference type="InterPro" id="IPR057366">
    <property type="entry name" value="TRPM-like"/>
</dbReference>
<evidence type="ECO:0000259" key="9">
    <source>
        <dbReference type="Pfam" id="PF00520"/>
    </source>
</evidence>
<dbReference type="GO" id="GO:0005261">
    <property type="term" value="F:monoatomic cation channel activity"/>
    <property type="evidence" value="ECO:0007669"/>
    <property type="project" value="TreeGrafter"/>
</dbReference>
<evidence type="ECO:0000256" key="3">
    <source>
        <dbReference type="ARBA" id="ARBA00022692"/>
    </source>
</evidence>
<dbReference type="Pfam" id="PF25508">
    <property type="entry name" value="TRPM2"/>
    <property type="match status" value="2"/>
</dbReference>
<keyword evidence="2" id="KW-0813">Transport</keyword>
<dbReference type="GO" id="GO:0005886">
    <property type="term" value="C:plasma membrane"/>
    <property type="evidence" value="ECO:0007669"/>
    <property type="project" value="TreeGrafter"/>
</dbReference>
<dbReference type="GO" id="GO:0030001">
    <property type="term" value="P:metal ion transport"/>
    <property type="evidence" value="ECO:0007669"/>
    <property type="project" value="TreeGrafter"/>
</dbReference>
<evidence type="ECO:0000313" key="15">
    <source>
        <dbReference type="Proteomes" id="UP000663870"/>
    </source>
</evidence>
<dbReference type="InterPro" id="IPR050927">
    <property type="entry name" value="TRPM"/>
</dbReference>
<feature type="domain" description="TRPM-like" evidence="11">
    <location>
        <begin position="428"/>
        <end position="482"/>
    </location>
</feature>
<keyword evidence="15" id="KW-1185">Reference proteome</keyword>
<dbReference type="Pfam" id="PF18139">
    <property type="entry name" value="LSDAT_euk"/>
    <property type="match status" value="1"/>
</dbReference>
<dbReference type="PANTHER" id="PTHR13800">
    <property type="entry name" value="TRANSIENT RECEPTOR POTENTIAL CATION CHANNEL, SUBFAMILY M, MEMBER 6"/>
    <property type="match status" value="1"/>
</dbReference>
<protein>
    <submittedName>
        <fullName evidence="12">Uncharacterized protein</fullName>
    </submittedName>
</protein>
<evidence type="ECO:0000259" key="10">
    <source>
        <dbReference type="Pfam" id="PF18139"/>
    </source>
</evidence>
<evidence type="ECO:0000313" key="12">
    <source>
        <dbReference type="EMBL" id="CAF1270074.1"/>
    </source>
</evidence>
<keyword evidence="5" id="KW-0406">Ion transport</keyword>
<evidence type="ECO:0000256" key="8">
    <source>
        <dbReference type="SAM" id="Phobius"/>
    </source>
</evidence>
<dbReference type="Proteomes" id="UP000663854">
    <property type="component" value="Unassembled WGS sequence"/>
</dbReference>
<dbReference type="EMBL" id="CAJNOL010003160">
    <property type="protein sequence ID" value="CAF1549487.1"/>
    <property type="molecule type" value="Genomic_DNA"/>
</dbReference>
<dbReference type="PANTHER" id="PTHR13800:SF1">
    <property type="entry name" value="TRANSIENT RECEPTOR POTENTIAL CATION CHANNEL TRPM"/>
    <property type="match status" value="1"/>
</dbReference>
<feature type="domain" description="TRPM SLOG" evidence="10">
    <location>
        <begin position="52"/>
        <end position="326"/>
    </location>
</feature>
<dbReference type="AlphaFoldDB" id="A0A815BFW6"/>
<evidence type="ECO:0000313" key="14">
    <source>
        <dbReference type="Proteomes" id="UP000663854"/>
    </source>
</evidence>
<gene>
    <name evidence="13" type="ORF">JXQ802_LOCUS43528</name>
    <name evidence="12" type="ORF">PYM288_LOCUS28332</name>
</gene>
<keyword evidence="7" id="KW-0407">Ion channel</keyword>
<dbReference type="InterPro" id="IPR041491">
    <property type="entry name" value="TRPM_SLOG"/>
</dbReference>
<evidence type="ECO:0000256" key="7">
    <source>
        <dbReference type="ARBA" id="ARBA00023303"/>
    </source>
</evidence>
<evidence type="ECO:0000259" key="11">
    <source>
        <dbReference type="Pfam" id="PF25508"/>
    </source>
</evidence>
<comment type="subcellular location">
    <subcellularLocation>
        <location evidence="1">Membrane</location>
        <topology evidence="1">Multi-pass membrane protein</topology>
    </subcellularLocation>
</comment>
<comment type="caution">
    <text evidence="12">The sequence shown here is derived from an EMBL/GenBank/DDBJ whole genome shotgun (WGS) entry which is preliminary data.</text>
</comment>
<keyword evidence="4 8" id="KW-1133">Transmembrane helix</keyword>
<evidence type="ECO:0000256" key="1">
    <source>
        <dbReference type="ARBA" id="ARBA00004141"/>
    </source>
</evidence>
<feature type="transmembrane region" description="Helical" evidence="8">
    <location>
        <begin position="943"/>
        <end position="963"/>
    </location>
</feature>
<keyword evidence="6 8" id="KW-0472">Membrane</keyword>
<evidence type="ECO:0000256" key="4">
    <source>
        <dbReference type="ARBA" id="ARBA00022989"/>
    </source>
</evidence>